<organism evidence="1">
    <name type="scientific">Pinus koraiensis</name>
    <name type="common">Korean pine</name>
    <dbReference type="NCBI Taxonomy" id="88728"/>
    <lineage>
        <taxon>Eukaryota</taxon>
        <taxon>Viridiplantae</taxon>
        <taxon>Streptophyta</taxon>
        <taxon>Embryophyta</taxon>
        <taxon>Tracheophyta</taxon>
        <taxon>Spermatophyta</taxon>
        <taxon>Pinopsida</taxon>
        <taxon>Pinidae</taxon>
        <taxon>Conifers I</taxon>
        <taxon>Pinales</taxon>
        <taxon>Pinaceae</taxon>
        <taxon>Pinus</taxon>
        <taxon>Pinus subgen. Strobus</taxon>
    </lineage>
</organism>
<reference evidence="1" key="1">
    <citation type="submission" date="2007-04" db="EMBL/GenBank/DDBJ databases">
        <authorList>
            <person name="Noh E.W."/>
            <person name="Lee J.S."/>
            <person name="Choi Y.I."/>
            <person name="Han M.S."/>
            <person name="Yi Y.S."/>
            <person name="Han S.U."/>
        </authorList>
    </citation>
    <scope>NUCLEOTIDE SEQUENCE</scope>
</reference>
<dbReference type="AlphaFoldDB" id="A4QM92"/>
<evidence type="ECO:0000313" key="1">
    <source>
        <dbReference type="EMBL" id="ABP35429.1"/>
    </source>
</evidence>
<proteinExistence type="predicted"/>
<name>A4QM92_PINKO</name>
<accession>A4QM92</accession>
<dbReference type="EMBL" id="AY228468">
    <property type="protein sequence ID" value="ABP35429.1"/>
    <property type="molecule type" value="Genomic_DNA"/>
</dbReference>
<sequence length="46" mass="5380">MSFPFQCYEYIYIYIHNIEMRVWLNGKISLCQGEDAGSIPATRPSH</sequence>
<keyword evidence="1" id="KW-0150">Chloroplast</keyword>
<geneLocation type="chloroplast" evidence="1"/>
<protein>
    <submittedName>
        <fullName evidence="1">ORF46e</fullName>
    </submittedName>
</protein>
<dbReference type="RefSeq" id="YP_001152186.1">
    <property type="nucleotide sequence ID" value="NC_004677.2"/>
</dbReference>
<keyword evidence="1" id="KW-0934">Plastid</keyword>
<dbReference type="GeneID" id="5048415"/>